<protein>
    <submittedName>
        <fullName evidence="2">Uncharacterized protein</fullName>
    </submittedName>
</protein>
<evidence type="ECO:0000313" key="3">
    <source>
        <dbReference type="Proteomes" id="UP000264006"/>
    </source>
</evidence>
<dbReference type="KEGG" id="euz:DVS28_a1241"/>
<feature type="transmembrane region" description="Helical" evidence="1">
    <location>
        <begin position="91"/>
        <end position="111"/>
    </location>
</feature>
<keyword evidence="3" id="KW-1185">Reference proteome</keyword>
<keyword evidence="1" id="KW-0472">Membrane</keyword>
<keyword evidence="1" id="KW-1133">Transmembrane helix</keyword>
<keyword evidence="1" id="KW-0812">Transmembrane</keyword>
<dbReference type="Proteomes" id="UP000264006">
    <property type="component" value="Chromosome"/>
</dbReference>
<feature type="transmembrane region" description="Helical" evidence="1">
    <location>
        <begin position="123"/>
        <end position="145"/>
    </location>
</feature>
<evidence type="ECO:0000313" key="2">
    <source>
        <dbReference type="EMBL" id="AXV05941.1"/>
    </source>
</evidence>
<dbReference type="EMBL" id="CP031165">
    <property type="protein sequence ID" value="AXV05941.1"/>
    <property type="molecule type" value="Genomic_DNA"/>
</dbReference>
<gene>
    <name evidence="2" type="ORF">DVS28_a1241</name>
</gene>
<evidence type="ECO:0000256" key="1">
    <source>
        <dbReference type="SAM" id="Phobius"/>
    </source>
</evidence>
<organism evidence="2 3">
    <name type="scientific">Euzebya pacifica</name>
    <dbReference type="NCBI Taxonomy" id="1608957"/>
    <lineage>
        <taxon>Bacteria</taxon>
        <taxon>Bacillati</taxon>
        <taxon>Actinomycetota</taxon>
        <taxon>Nitriliruptoria</taxon>
        <taxon>Euzebyales</taxon>
    </lineage>
</organism>
<dbReference type="OrthoDB" id="70349at2"/>
<feature type="transmembrane region" description="Helical" evidence="1">
    <location>
        <begin position="62"/>
        <end position="79"/>
    </location>
</feature>
<dbReference type="RefSeq" id="WP_114590669.1">
    <property type="nucleotide sequence ID" value="NZ_CP031165.1"/>
</dbReference>
<name>A0A346XUP4_9ACTN</name>
<feature type="transmembrane region" description="Helical" evidence="1">
    <location>
        <begin position="30"/>
        <end position="50"/>
    </location>
</feature>
<accession>A0A346XUP4</accession>
<dbReference type="AlphaFoldDB" id="A0A346XUP4"/>
<reference evidence="2 3" key="1">
    <citation type="submission" date="2018-09" db="EMBL/GenBank/DDBJ databases">
        <title>Complete genome sequence of Euzebya sp. DY32-46 isolated from seawater of Pacific Ocean.</title>
        <authorList>
            <person name="Xu L."/>
            <person name="Wu Y.-H."/>
            <person name="Xu X.-W."/>
        </authorList>
    </citation>
    <scope>NUCLEOTIDE SEQUENCE [LARGE SCALE GENOMIC DNA]</scope>
    <source>
        <strain evidence="2 3">DY32-46</strain>
    </source>
</reference>
<proteinExistence type="predicted"/>
<sequence>MLIPAAVLAVAVEQEGVIDNIFVSPRVHEATGGLVVLAMLVTTGWVGRLALANRPIEGGARVSLIVTQILLMVQALIGIKLLDQGLGVLQLYIHYVGGLIPLGLFVAAGWVSWRDPAVRTRAIAVLSVIGTLSAGMAFVIGRAYVQGGL</sequence>